<evidence type="ECO:0000256" key="1">
    <source>
        <dbReference type="SAM" id="Phobius"/>
    </source>
</evidence>
<reference evidence="2" key="1">
    <citation type="submission" date="2014-05" db="EMBL/GenBank/DDBJ databases">
        <authorList>
            <person name="Chronopoulou M."/>
        </authorList>
    </citation>
    <scope>NUCLEOTIDE SEQUENCE</scope>
    <source>
        <tissue evidence="2">Whole organism</tissue>
    </source>
</reference>
<name>A0A0K2UA75_LEPSM</name>
<sequence length="57" mass="6551">MRILICQIYGDLLNSHEDLLHNNICSLSPRYIPKFVAILPVYPFSLCLSLSFLNPMI</sequence>
<dbReference type="AlphaFoldDB" id="A0A0K2UA75"/>
<proteinExistence type="predicted"/>
<protein>
    <submittedName>
        <fullName evidence="2">Uncharacterized protein</fullName>
    </submittedName>
</protein>
<feature type="transmembrane region" description="Helical" evidence="1">
    <location>
        <begin position="31"/>
        <end position="53"/>
    </location>
</feature>
<evidence type="ECO:0000313" key="2">
    <source>
        <dbReference type="EMBL" id="CDW34965.1"/>
    </source>
</evidence>
<organism evidence="2">
    <name type="scientific">Lepeophtheirus salmonis</name>
    <name type="common">Salmon louse</name>
    <name type="synonym">Caligus salmonis</name>
    <dbReference type="NCBI Taxonomy" id="72036"/>
    <lineage>
        <taxon>Eukaryota</taxon>
        <taxon>Metazoa</taxon>
        <taxon>Ecdysozoa</taxon>
        <taxon>Arthropoda</taxon>
        <taxon>Crustacea</taxon>
        <taxon>Multicrustacea</taxon>
        <taxon>Hexanauplia</taxon>
        <taxon>Copepoda</taxon>
        <taxon>Siphonostomatoida</taxon>
        <taxon>Caligidae</taxon>
        <taxon>Lepeophtheirus</taxon>
    </lineage>
</organism>
<keyword evidence="1" id="KW-0812">Transmembrane</keyword>
<keyword evidence="1" id="KW-1133">Transmembrane helix</keyword>
<keyword evidence="1" id="KW-0472">Membrane</keyword>
<dbReference type="EMBL" id="HACA01017604">
    <property type="protein sequence ID" value="CDW34965.1"/>
    <property type="molecule type" value="Transcribed_RNA"/>
</dbReference>
<accession>A0A0K2UA75</accession>